<dbReference type="InterPro" id="IPR011006">
    <property type="entry name" value="CheY-like_superfamily"/>
</dbReference>
<comment type="caution">
    <text evidence="2">Lacks conserved residue(s) required for the propagation of feature annotation.</text>
</comment>
<gene>
    <name evidence="4" type="ORF">JoomaDRAFT_3640</name>
</gene>
<dbReference type="HOGENOM" id="CLU_1956664_0_0_10"/>
<keyword evidence="1" id="KW-0597">Phosphoprotein</keyword>
<name>I3CAD3_9FLAO</name>
<dbReference type="STRING" id="926559.JoomaDRAFT_3640"/>
<organism evidence="4 5">
    <name type="scientific">Galbibacter orientalis DSM 19592</name>
    <dbReference type="NCBI Taxonomy" id="926559"/>
    <lineage>
        <taxon>Bacteria</taxon>
        <taxon>Pseudomonadati</taxon>
        <taxon>Bacteroidota</taxon>
        <taxon>Flavobacteriia</taxon>
        <taxon>Flavobacteriales</taxon>
        <taxon>Flavobacteriaceae</taxon>
        <taxon>Galbibacter</taxon>
    </lineage>
</organism>
<feature type="domain" description="Response regulatory" evidence="3">
    <location>
        <begin position="5"/>
        <end position="120"/>
    </location>
</feature>
<sequence length="128" mass="14338">MLKKTIVLIEEDRMVASLLSFRLKKENFKVVVFANLSAATDFLSNKLFDVIIYSFSSTNFNGLSIIQEIDKKNVLNTPVIFLASNSQQVALIENSTLEINNCVLKPVVPEILIELTSKIVGIYKSEVL</sequence>
<evidence type="ECO:0000313" key="5">
    <source>
        <dbReference type="Proteomes" id="UP000004690"/>
    </source>
</evidence>
<dbReference type="SMART" id="SM00448">
    <property type="entry name" value="REC"/>
    <property type="match status" value="1"/>
</dbReference>
<dbReference type="Proteomes" id="UP000004690">
    <property type="component" value="Unassembled WGS sequence"/>
</dbReference>
<dbReference type="EMBL" id="JH651379">
    <property type="protein sequence ID" value="EIJ40576.1"/>
    <property type="molecule type" value="Genomic_DNA"/>
</dbReference>
<reference evidence="4 5" key="1">
    <citation type="submission" date="2012-02" db="EMBL/GenBank/DDBJ databases">
        <title>Improved High-Quality Draft genome of Joostella marina DSM 19592.</title>
        <authorList>
            <consortium name="US DOE Joint Genome Institute (JGI-PGF)"/>
            <person name="Lucas S."/>
            <person name="Copeland A."/>
            <person name="Lapidus A."/>
            <person name="Bruce D."/>
            <person name="Goodwin L."/>
            <person name="Pitluck S."/>
            <person name="Peters L."/>
            <person name="Chertkov O."/>
            <person name="Ovchinnikova G."/>
            <person name="Kyrpides N."/>
            <person name="Mavromatis K."/>
            <person name="Detter J.C."/>
            <person name="Han C."/>
            <person name="Land M."/>
            <person name="Hauser L."/>
            <person name="Markowitz V."/>
            <person name="Cheng J.-F."/>
            <person name="Hugenholtz P."/>
            <person name="Woyke T."/>
            <person name="Wu D."/>
            <person name="Tindall B."/>
            <person name="Brambilla E."/>
            <person name="Klenk H.-P."/>
            <person name="Eisen J.A."/>
        </authorList>
    </citation>
    <scope>NUCLEOTIDE SEQUENCE [LARGE SCALE GENOMIC DNA]</scope>
    <source>
        <strain evidence="4 5">DSM 19592</strain>
    </source>
</reference>
<keyword evidence="4" id="KW-0238">DNA-binding</keyword>
<dbReference type="InterPro" id="IPR001789">
    <property type="entry name" value="Sig_transdc_resp-reg_receiver"/>
</dbReference>
<dbReference type="PANTHER" id="PTHR44591">
    <property type="entry name" value="STRESS RESPONSE REGULATOR PROTEIN 1"/>
    <property type="match status" value="1"/>
</dbReference>
<evidence type="ECO:0000313" key="4">
    <source>
        <dbReference type="EMBL" id="EIJ40576.1"/>
    </source>
</evidence>
<accession>I3CAD3</accession>
<dbReference type="OrthoDB" id="1453401at2"/>
<proteinExistence type="predicted"/>
<dbReference type="GO" id="GO:0003677">
    <property type="term" value="F:DNA binding"/>
    <property type="evidence" value="ECO:0007669"/>
    <property type="project" value="UniProtKB-KW"/>
</dbReference>
<dbReference type="Gene3D" id="3.40.50.2300">
    <property type="match status" value="1"/>
</dbReference>
<dbReference type="GO" id="GO:0000160">
    <property type="term" value="P:phosphorelay signal transduction system"/>
    <property type="evidence" value="ECO:0007669"/>
    <property type="project" value="InterPro"/>
</dbReference>
<evidence type="ECO:0000259" key="3">
    <source>
        <dbReference type="PROSITE" id="PS50110"/>
    </source>
</evidence>
<dbReference type="PROSITE" id="PS50110">
    <property type="entry name" value="RESPONSE_REGULATORY"/>
    <property type="match status" value="1"/>
</dbReference>
<dbReference type="eggNOG" id="ENOG502ZVC4">
    <property type="taxonomic scope" value="Bacteria"/>
</dbReference>
<dbReference type="InterPro" id="IPR050595">
    <property type="entry name" value="Bact_response_regulator"/>
</dbReference>
<dbReference type="PANTHER" id="PTHR44591:SF3">
    <property type="entry name" value="RESPONSE REGULATORY DOMAIN-CONTAINING PROTEIN"/>
    <property type="match status" value="1"/>
</dbReference>
<keyword evidence="5" id="KW-1185">Reference proteome</keyword>
<dbReference type="RefSeq" id="WP_008614976.1">
    <property type="nucleotide sequence ID" value="NZ_JH651379.1"/>
</dbReference>
<dbReference type="AlphaFoldDB" id="I3CAD3"/>
<dbReference type="Pfam" id="PF00072">
    <property type="entry name" value="Response_reg"/>
    <property type="match status" value="1"/>
</dbReference>
<evidence type="ECO:0000256" key="1">
    <source>
        <dbReference type="ARBA" id="ARBA00022553"/>
    </source>
</evidence>
<protein>
    <submittedName>
        <fullName evidence="4">Response regulator with CheY-like receiver domain and winged-helix DNA-binding domain</fullName>
    </submittedName>
</protein>
<evidence type="ECO:0000256" key="2">
    <source>
        <dbReference type="PROSITE-ProRule" id="PRU00169"/>
    </source>
</evidence>
<dbReference type="SUPFAM" id="SSF52172">
    <property type="entry name" value="CheY-like"/>
    <property type="match status" value="1"/>
</dbReference>